<dbReference type="PANTHER" id="PTHR22826">
    <property type="entry name" value="RHO GUANINE EXCHANGE FACTOR-RELATED"/>
    <property type="match status" value="1"/>
</dbReference>
<dbReference type="STRING" id="151549.A0A4C1VTH8"/>
<feature type="domain" description="DH" evidence="2">
    <location>
        <begin position="101"/>
        <end position="180"/>
    </location>
</feature>
<reference evidence="3 4" key="1">
    <citation type="journal article" date="2019" name="Commun. Biol.">
        <title>The bagworm genome reveals a unique fibroin gene that provides high tensile strength.</title>
        <authorList>
            <person name="Kono N."/>
            <person name="Nakamura H."/>
            <person name="Ohtoshi R."/>
            <person name="Tomita M."/>
            <person name="Numata K."/>
            <person name="Arakawa K."/>
        </authorList>
    </citation>
    <scope>NUCLEOTIDE SEQUENCE [LARGE SCALE GENOMIC DNA]</scope>
</reference>
<dbReference type="Proteomes" id="UP000299102">
    <property type="component" value="Unassembled WGS sequence"/>
</dbReference>
<dbReference type="AlphaFoldDB" id="A0A4C1VTH8"/>
<dbReference type="GO" id="GO:0005085">
    <property type="term" value="F:guanyl-nucleotide exchange factor activity"/>
    <property type="evidence" value="ECO:0007669"/>
    <property type="project" value="UniProtKB-KW"/>
</dbReference>
<dbReference type="InterPro" id="IPR035899">
    <property type="entry name" value="DBL_dom_sf"/>
</dbReference>
<evidence type="ECO:0000256" key="1">
    <source>
        <dbReference type="ARBA" id="ARBA00022658"/>
    </source>
</evidence>
<evidence type="ECO:0000313" key="4">
    <source>
        <dbReference type="Proteomes" id="UP000299102"/>
    </source>
</evidence>
<dbReference type="GO" id="GO:0005737">
    <property type="term" value="C:cytoplasm"/>
    <property type="evidence" value="ECO:0007669"/>
    <property type="project" value="TreeGrafter"/>
</dbReference>
<evidence type="ECO:0000313" key="3">
    <source>
        <dbReference type="EMBL" id="GBP41124.1"/>
    </source>
</evidence>
<proteinExistence type="predicted"/>
<dbReference type="OrthoDB" id="6152532at2759"/>
<comment type="caution">
    <text evidence="3">The sequence shown here is derived from an EMBL/GenBank/DDBJ whole genome shotgun (WGS) entry which is preliminary data.</text>
</comment>
<dbReference type="InterPro" id="IPR051336">
    <property type="entry name" value="RhoGEF_Guanine_NuclExch_SF"/>
</dbReference>
<dbReference type="Gene3D" id="1.20.900.10">
    <property type="entry name" value="Dbl homology (DH) domain"/>
    <property type="match status" value="1"/>
</dbReference>
<dbReference type="PROSITE" id="PS50010">
    <property type="entry name" value="DH_2"/>
    <property type="match status" value="1"/>
</dbReference>
<dbReference type="SUPFAM" id="SSF48065">
    <property type="entry name" value="DBL homology domain (DH-domain)"/>
    <property type="match status" value="1"/>
</dbReference>
<gene>
    <name evidence="3" type="ORF">EVAR_32577_1</name>
</gene>
<dbReference type="InterPro" id="IPR000219">
    <property type="entry name" value="DH_dom"/>
</dbReference>
<accession>A0A4C1VTH8</accession>
<keyword evidence="1" id="KW-0344">Guanine-nucleotide releasing factor</keyword>
<evidence type="ECO:0000259" key="2">
    <source>
        <dbReference type="PROSITE" id="PS50010"/>
    </source>
</evidence>
<organism evidence="3 4">
    <name type="scientific">Eumeta variegata</name>
    <name type="common">Bagworm moth</name>
    <name type="synonym">Eumeta japonica</name>
    <dbReference type="NCBI Taxonomy" id="151549"/>
    <lineage>
        <taxon>Eukaryota</taxon>
        <taxon>Metazoa</taxon>
        <taxon>Ecdysozoa</taxon>
        <taxon>Arthropoda</taxon>
        <taxon>Hexapoda</taxon>
        <taxon>Insecta</taxon>
        <taxon>Pterygota</taxon>
        <taxon>Neoptera</taxon>
        <taxon>Endopterygota</taxon>
        <taxon>Lepidoptera</taxon>
        <taxon>Glossata</taxon>
        <taxon>Ditrysia</taxon>
        <taxon>Tineoidea</taxon>
        <taxon>Psychidae</taxon>
        <taxon>Oiketicinae</taxon>
        <taxon>Eumeta</taxon>
    </lineage>
</organism>
<sequence length="220" mass="24143">MVPLALALATTQSLYSVQLALHLMIRKGHSVPAGGAGDGSARARPLCAAAVSLLLGRIGRWSGREIACQTLLLACSVQAERDNESCFFVLAAGVHRFIKRRLTERVNELIHTESVYVEKLGHVVEEYVPAVAADPFLRNYMCDIFSNIEKIHRFHADEFLPALRHCDKDLRKLGQCFRKYPLTNVTVAVAVTPESASAAGFSDARPAGNRGLQLLLPHKE</sequence>
<name>A0A4C1VTH8_EUMVA</name>
<protein>
    <recommendedName>
        <fullName evidence="2">DH domain-containing protein</fullName>
    </recommendedName>
</protein>
<keyword evidence="4" id="KW-1185">Reference proteome</keyword>
<dbReference type="Pfam" id="PF00621">
    <property type="entry name" value="RhoGEF"/>
    <property type="match status" value="1"/>
</dbReference>
<dbReference type="EMBL" id="BGZK01000393">
    <property type="protein sequence ID" value="GBP41124.1"/>
    <property type="molecule type" value="Genomic_DNA"/>
</dbReference>